<accession>A0AAX4HQG1</accession>
<dbReference type="SUPFAM" id="SSF52777">
    <property type="entry name" value="CoA-dependent acyltransferases"/>
    <property type="match status" value="1"/>
</dbReference>
<proteinExistence type="predicted"/>
<evidence type="ECO:0000313" key="2">
    <source>
        <dbReference type="Proteomes" id="UP001324634"/>
    </source>
</evidence>
<dbReference type="Proteomes" id="UP001324634">
    <property type="component" value="Chromosome"/>
</dbReference>
<dbReference type="InterPro" id="IPR023213">
    <property type="entry name" value="CAT-like_dom_sf"/>
</dbReference>
<dbReference type="KEGG" id="psti:SOO65_01605"/>
<dbReference type="RefSeq" id="WP_321395890.1">
    <property type="nucleotide sequence ID" value="NZ_CP139487.1"/>
</dbReference>
<name>A0AAX4HQG1_9BACT</name>
<reference evidence="1 2" key="1">
    <citation type="submission" date="2023-11" db="EMBL/GenBank/DDBJ databases">
        <title>Peredibacter starrii A3.12.</title>
        <authorList>
            <person name="Mitchell R.J."/>
        </authorList>
    </citation>
    <scope>NUCLEOTIDE SEQUENCE [LARGE SCALE GENOMIC DNA]</scope>
    <source>
        <strain evidence="1 2">A3.12</strain>
    </source>
</reference>
<dbReference type="EMBL" id="CP139487">
    <property type="protein sequence ID" value="WPU65435.1"/>
    <property type="molecule type" value="Genomic_DNA"/>
</dbReference>
<evidence type="ECO:0000313" key="1">
    <source>
        <dbReference type="EMBL" id="WPU65435.1"/>
    </source>
</evidence>
<gene>
    <name evidence="1" type="ORF">SOO65_01605</name>
</gene>
<organism evidence="1 2">
    <name type="scientific">Peredibacter starrii</name>
    <dbReference type="NCBI Taxonomy" id="28202"/>
    <lineage>
        <taxon>Bacteria</taxon>
        <taxon>Pseudomonadati</taxon>
        <taxon>Bdellovibrionota</taxon>
        <taxon>Bacteriovoracia</taxon>
        <taxon>Bacteriovoracales</taxon>
        <taxon>Bacteriovoracaceae</taxon>
        <taxon>Peredibacter</taxon>
    </lineage>
</organism>
<evidence type="ECO:0008006" key="3">
    <source>
        <dbReference type="Google" id="ProtNLM"/>
    </source>
</evidence>
<sequence length="250" mass="28168">MRNEVRKPTVDEWFLALQLKSIKKGFHLPLYLEADITRLVEKLDSRDKTPYTAILIKAASHLIYQMPEVNKATVHSICGVKIIEPTYNSVNLPLELLIDGKKVLTGITIRDAYKRSLKEINEEIKLAKNKTLNDLPVNRIVHGSGFDWVKKFKLRIIHFMMNNFPRLYLKKGGGGISVSSLMNLASPEVNVHMSAYGMTMITISSCSVEKREGRELLKVGFAFDHLVVHGAQGVKASVELVKILQNPALF</sequence>
<protein>
    <recommendedName>
        <fullName evidence="3">2-oxoacid dehydrogenase acyltransferase catalytic domain-containing protein</fullName>
    </recommendedName>
</protein>
<keyword evidence="2" id="KW-1185">Reference proteome</keyword>
<dbReference type="Gene3D" id="3.30.559.10">
    <property type="entry name" value="Chloramphenicol acetyltransferase-like domain"/>
    <property type="match status" value="1"/>
</dbReference>
<dbReference type="AlphaFoldDB" id="A0AAX4HQG1"/>